<dbReference type="PANTHER" id="PTHR10039:SF15">
    <property type="entry name" value="NACHT DOMAIN-CONTAINING PROTEIN"/>
    <property type="match status" value="1"/>
</dbReference>
<feature type="domain" description="Nephrocystin 3-like N-terminal" evidence="2">
    <location>
        <begin position="213"/>
        <end position="370"/>
    </location>
</feature>
<organism evidence="3 4">
    <name type="scientific">Pleurotus eryngii</name>
    <name type="common">Boletus of the steppes</name>
    <dbReference type="NCBI Taxonomy" id="5323"/>
    <lineage>
        <taxon>Eukaryota</taxon>
        <taxon>Fungi</taxon>
        <taxon>Dikarya</taxon>
        <taxon>Basidiomycota</taxon>
        <taxon>Agaricomycotina</taxon>
        <taxon>Agaricomycetes</taxon>
        <taxon>Agaricomycetidae</taxon>
        <taxon>Agaricales</taxon>
        <taxon>Pleurotineae</taxon>
        <taxon>Pleurotaceae</taxon>
        <taxon>Pleurotus</taxon>
    </lineage>
</organism>
<dbReference type="InterPro" id="IPR027417">
    <property type="entry name" value="P-loop_NTPase"/>
</dbReference>
<dbReference type="OrthoDB" id="674604at2759"/>
<proteinExistence type="predicted"/>
<name>A0A9P5ZWG2_PLEER</name>
<dbReference type="Proteomes" id="UP000807025">
    <property type="component" value="Unassembled WGS sequence"/>
</dbReference>
<keyword evidence="1" id="KW-0677">Repeat</keyword>
<keyword evidence="4" id="KW-1185">Reference proteome</keyword>
<evidence type="ECO:0000259" key="2">
    <source>
        <dbReference type="Pfam" id="PF24883"/>
    </source>
</evidence>
<dbReference type="SUPFAM" id="SSF52540">
    <property type="entry name" value="P-loop containing nucleoside triphosphate hydrolases"/>
    <property type="match status" value="1"/>
</dbReference>
<dbReference type="InterPro" id="IPR056884">
    <property type="entry name" value="NPHP3-like_N"/>
</dbReference>
<reference evidence="3" key="1">
    <citation type="submission" date="2020-11" db="EMBL/GenBank/DDBJ databases">
        <authorList>
            <consortium name="DOE Joint Genome Institute"/>
            <person name="Ahrendt S."/>
            <person name="Riley R."/>
            <person name="Andreopoulos W."/>
            <person name="Labutti K."/>
            <person name="Pangilinan J."/>
            <person name="Ruiz-Duenas F.J."/>
            <person name="Barrasa J.M."/>
            <person name="Sanchez-Garcia M."/>
            <person name="Camarero S."/>
            <person name="Miyauchi S."/>
            <person name="Serrano A."/>
            <person name="Linde D."/>
            <person name="Babiker R."/>
            <person name="Drula E."/>
            <person name="Ayuso-Fernandez I."/>
            <person name="Pacheco R."/>
            <person name="Padilla G."/>
            <person name="Ferreira P."/>
            <person name="Barriuso J."/>
            <person name="Kellner H."/>
            <person name="Castanera R."/>
            <person name="Alfaro M."/>
            <person name="Ramirez L."/>
            <person name="Pisabarro A.G."/>
            <person name="Kuo A."/>
            <person name="Tritt A."/>
            <person name="Lipzen A."/>
            <person name="He G."/>
            <person name="Yan M."/>
            <person name="Ng V."/>
            <person name="Cullen D."/>
            <person name="Martin F."/>
            <person name="Rosso M.-N."/>
            <person name="Henrissat B."/>
            <person name="Hibbett D."/>
            <person name="Martinez A.T."/>
            <person name="Grigoriev I.V."/>
        </authorList>
    </citation>
    <scope>NUCLEOTIDE SEQUENCE</scope>
    <source>
        <strain evidence="3">ATCC 90797</strain>
    </source>
</reference>
<evidence type="ECO:0000256" key="1">
    <source>
        <dbReference type="ARBA" id="ARBA00022737"/>
    </source>
</evidence>
<sequence>MNKTFLFTFGLNSFSWNLKTPRLVPAGSSLEVAWRPAPFREKIIKFSLSHDEIVAFMEKNLGHYEHPKGGTTINILFQRHFVDAPAAFLSSGRPSPPNQTEGRVQARGPCVIEPRVGVPHGGGVTQLSSITPSTLGLGYSTKLDATSTFITITTILVRYNIISRCSHLISHFSPLDPNPDEDGGYLRELDPNYILEDPPRCLVGTRQDIISGIIDWAKNDDPARIVWLHAYPGAGKSTVASTVAQLLSEAGCLGAIFAFNARTGTRSSVLWRLVSYELAQKFPECRKVVVEKLKARKPRLAHATAKEIFKEFVEQPLLNLAERPPEPLPVFVIDGLDEYSSVEGPPSQLYSCIKHLALLKLPLKLVVTSRFEDSIRGMFACFPHFPITIGTGDKADAQSNNDIHLFFEHEFKIISEDLALGETWPGSDAVNTLTARAGGIFIWAVTVVKYIAQNPVPRLQDCMQGEAFVSGDLYSLYHQILEKSFGTWREHERSTFQKFVTVISLSQLKLVQSDFQSILDSDTVDIILRGLRPVLKDNPVVQFAHRSFVDFLHGHGDSEDTAYPTKNNSRCPEGLRIHRDKLIPLLQKFTFLFARRIGESPQLSDKGNSLVPSRNQLLSPDDLAKSLFPSLWDQPREPPDPSALDNAIACQRQILDMERNVDSNMAVFLGRCLVIRFARLRHNVDIDGAILHFRQAYEQTPSDDPMKFSYYCHLFLADRIQPKGPPKALLSSSEERRTLVEPAQMTSDRRVNFAISGTNLSMGGRLIVSETKITLT</sequence>
<dbReference type="AlphaFoldDB" id="A0A9P5ZWG2"/>
<accession>A0A9P5ZWG2</accession>
<dbReference type="Gene3D" id="3.40.50.300">
    <property type="entry name" value="P-loop containing nucleotide triphosphate hydrolases"/>
    <property type="match status" value="1"/>
</dbReference>
<dbReference type="EMBL" id="MU154569">
    <property type="protein sequence ID" value="KAF9494747.1"/>
    <property type="molecule type" value="Genomic_DNA"/>
</dbReference>
<evidence type="ECO:0000313" key="3">
    <source>
        <dbReference type="EMBL" id="KAF9494747.1"/>
    </source>
</evidence>
<comment type="caution">
    <text evidence="3">The sequence shown here is derived from an EMBL/GenBank/DDBJ whole genome shotgun (WGS) entry which is preliminary data.</text>
</comment>
<evidence type="ECO:0000313" key="4">
    <source>
        <dbReference type="Proteomes" id="UP000807025"/>
    </source>
</evidence>
<dbReference type="PANTHER" id="PTHR10039">
    <property type="entry name" value="AMELOGENIN"/>
    <property type="match status" value="1"/>
</dbReference>
<protein>
    <recommendedName>
        <fullName evidence="2">Nephrocystin 3-like N-terminal domain-containing protein</fullName>
    </recommendedName>
</protein>
<dbReference type="Pfam" id="PF24883">
    <property type="entry name" value="NPHP3_N"/>
    <property type="match status" value="1"/>
</dbReference>
<gene>
    <name evidence="3" type="ORF">BDN71DRAFT_1418000</name>
</gene>